<evidence type="ECO:0000256" key="1">
    <source>
        <dbReference type="SAM" id="Phobius"/>
    </source>
</evidence>
<dbReference type="AlphaFoldDB" id="A0A382N612"/>
<feature type="transmembrane region" description="Helical" evidence="1">
    <location>
        <begin position="49"/>
        <end position="66"/>
    </location>
</feature>
<proteinExistence type="predicted"/>
<sequence length="108" mass="11751">MKGFFTSIFKDSNNNTISSKRIVVFLCVNMMVTGFIANVWYGVEVSEHIYTSIMYVVIVGVGFTGIEKFGHMAINVESADKSTECCKCCCCNAKNESTAFGEATDGAS</sequence>
<evidence type="ECO:0000313" key="2">
    <source>
        <dbReference type="EMBL" id="SVC55222.1"/>
    </source>
</evidence>
<dbReference type="EMBL" id="UINC01097483">
    <property type="protein sequence ID" value="SVC55222.1"/>
    <property type="molecule type" value="Genomic_DNA"/>
</dbReference>
<gene>
    <name evidence="2" type="ORF">METZ01_LOCUS308076</name>
</gene>
<name>A0A382N612_9ZZZZ</name>
<keyword evidence="1" id="KW-0472">Membrane</keyword>
<reference evidence="2" key="1">
    <citation type="submission" date="2018-05" db="EMBL/GenBank/DDBJ databases">
        <authorList>
            <person name="Lanie J.A."/>
            <person name="Ng W.-L."/>
            <person name="Kazmierczak K.M."/>
            <person name="Andrzejewski T.M."/>
            <person name="Davidsen T.M."/>
            <person name="Wayne K.J."/>
            <person name="Tettelin H."/>
            <person name="Glass J.I."/>
            <person name="Rusch D."/>
            <person name="Podicherti R."/>
            <person name="Tsui H.-C.T."/>
            <person name="Winkler M.E."/>
        </authorList>
    </citation>
    <scope>NUCLEOTIDE SEQUENCE</scope>
</reference>
<organism evidence="2">
    <name type="scientific">marine metagenome</name>
    <dbReference type="NCBI Taxonomy" id="408172"/>
    <lineage>
        <taxon>unclassified sequences</taxon>
        <taxon>metagenomes</taxon>
        <taxon>ecological metagenomes</taxon>
    </lineage>
</organism>
<feature type="transmembrane region" description="Helical" evidence="1">
    <location>
        <begin position="21"/>
        <end position="43"/>
    </location>
</feature>
<keyword evidence="1" id="KW-0812">Transmembrane</keyword>
<accession>A0A382N612</accession>
<keyword evidence="1" id="KW-1133">Transmembrane helix</keyword>
<protein>
    <submittedName>
        <fullName evidence="2">Uncharacterized protein</fullName>
    </submittedName>
</protein>